<dbReference type="AlphaFoldDB" id="A0A8S9XNQ6"/>
<evidence type="ECO:0000313" key="1">
    <source>
        <dbReference type="EMBL" id="KAF6209215.1"/>
    </source>
</evidence>
<name>A0A8S9XNQ6_APOLU</name>
<dbReference type="EMBL" id="WIXP02000006">
    <property type="protein sequence ID" value="KAF6209215.1"/>
    <property type="molecule type" value="Genomic_DNA"/>
</dbReference>
<proteinExistence type="predicted"/>
<evidence type="ECO:0000313" key="2">
    <source>
        <dbReference type="Proteomes" id="UP000466442"/>
    </source>
</evidence>
<protein>
    <submittedName>
        <fullName evidence="1">Uncharacterized protein</fullName>
    </submittedName>
</protein>
<comment type="caution">
    <text evidence="1">The sequence shown here is derived from an EMBL/GenBank/DDBJ whole genome shotgun (WGS) entry which is preliminary data.</text>
</comment>
<accession>A0A8S9XNQ6</accession>
<dbReference type="Proteomes" id="UP000466442">
    <property type="component" value="Unassembled WGS sequence"/>
</dbReference>
<gene>
    <name evidence="1" type="ORF">GE061_014960</name>
</gene>
<sequence length="85" mass="9976">MTWRQESLTLDLCYGRCLKPKVSTYLPTYLICISANATHQMEKGKPTSWSDRRTVVIRTEINQMIHVNENPTKEAYCWILLENNE</sequence>
<organism evidence="1 2">
    <name type="scientific">Apolygus lucorum</name>
    <name type="common">Small green plant bug</name>
    <name type="synonym">Lygocoris lucorum</name>
    <dbReference type="NCBI Taxonomy" id="248454"/>
    <lineage>
        <taxon>Eukaryota</taxon>
        <taxon>Metazoa</taxon>
        <taxon>Ecdysozoa</taxon>
        <taxon>Arthropoda</taxon>
        <taxon>Hexapoda</taxon>
        <taxon>Insecta</taxon>
        <taxon>Pterygota</taxon>
        <taxon>Neoptera</taxon>
        <taxon>Paraneoptera</taxon>
        <taxon>Hemiptera</taxon>
        <taxon>Heteroptera</taxon>
        <taxon>Panheteroptera</taxon>
        <taxon>Cimicomorpha</taxon>
        <taxon>Miridae</taxon>
        <taxon>Mirini</taxon>
        <taxon>Apolygus</taxon>
    </lineage>
</organism>
<keyword evidence="2" id="KW-1185">Reference proteome</keyword>
<reference evidence="1" key="1">
    <citation type="journal article" date="2021" name="Mol. Ecol. Resour.">
        <title>Apolygus lucorum genome provides insights into omnivorousness and mesophyll feeding.</title>
        <authorList>
            <person name="Liu Y."/>
            <person name="Liu H."/>
            <person name="Wang H."/>
            <person name="Huang T."/>
            <person name="Liu B."/>
            <person name="Yang B."/>
            <person name="Yin L."/>
            <person name="Li B."/>
            <person name="Zhang Y."/>
            <person name="Zhang S."/>
            <person name="Jiang F."/>
            <person name="Zhang X."/>
            <person name="Ren Y."/>
            <person name="Wang B."/>
            <person name="Wang S."/>
            <person name="Lu Y."/>
            <person name="Wu K."/>
            <person name="Fan W."/>
            <person name="Wang G."/>
        </authorList>
    </citation>
    <scope>NUCLEOTIDE SEQUENCE</scope>
    <source>
        <strain evidence="1">12Hb</strain>
    </source>
</reference>